<feature type="region of interest" description="Disordered" evidence="2">
    <location>
        <begin position="136"/>
        <end position="842"/>
    </location>
</feature>
<dbReference type="InterPro" id="IPR040427">
    <property type="entry name" value="Flacc"/>
</dbReference>
<feature type="compositionally biased region" description="Low complexity" evidence="2">
    <location>
        <begin position="156"/>
        <end position="185"/>
    </location>
</feature>
<dbReference type="PANTHER" id="PTHR38563">
    <property type="entry name" value="FL(2)D-ASSOCIATED COMPLEX COMPONENT"/>
    <property type="match status" value="1"/>
</dbReference>
<feature type="compositionally biased region" description="Basic and acidic residues" evidence="2">
    <location>
        <begin position="789"/>
        <end position="801"/>
    </location>
</feature>
<feature type="compositionally biased region" description="Basic and acidic residues" evidence="2">
    <location>
        <begin position="694"/>
        <end position="725"/>
    </location>
</feature>
<feature type="region of interest" description="Disordered" evidence="2">
    <location>
        <begin position="1"/>
        <end position="42"/>
    </location>
</feature>
<feature type="compositionally biased region" description="Acidic residues" evidence="2">
    <location>
        <begin position="107"/>
        <end position="123"/>
    </location>
</feature>
<feature type="domain" description="C3H1-type" evidence="3">
    <location>
        <begin position="37"/>
        <end position="67"/>
    </location>
</feature>
<evidence type="ECO:0000256" key="1">
    <source>
        <dbReference type="PROSITE-ProRule" id="PRU00723"/>
    </source>
</evidence>
<feature type="compositionally biased region" description="Basic residues" evidence="2">
    <location>
        <begin position="682"/>
        <end position="693"/>
    </location>
</feature>
<evidence type="ECO:0000256" key="2">
    <source>
        <dbReference type="SAM" id="MobiDB-lite"/>
    </source>
</evidence>
<dbReference type="InterPro" id="IPR000571">
    <property type="entry name" value="Znf_CCCH"/>
</dbReference>
<comment type="caution">
    <text evidence="4">The sequence shown here is derived from an EMBL/GenBank/DDBJ whole genome shotgun (WGS) entry which is preliminary data.</text>
</comment>
<feature type="compositionally biased region" description="Basic residues" evidence="2">
    <location>
        <begin position="188"/>
        <end position="199"/>
    </location>
</feature>
<dbReference type="AlphaFoldDB" id="A0A2A4JRA6"/>
<feature type="compositionally biased region" description="Acidic residues" evidence="2">
    <location>
        <begin position="754"/>
        <end position="764"/>
    </location>
</feature>
<dbReference type="GO" id="GO:0008270">
    <property type="term" value="F:zinc ion binding"/>
    <property type="evidence" value="ECO:0007669"/>
    <property type="project" value="UniProtKB-KW"/>
</dbReference>
<feature type="compositionally biased region" description="Polar residues" evidence="2">
    <location>
        <begin position="64"/>
        <end position="73"/>
    </location>
</feature>
<feature type="compositionally biased region" description="Basic and acidic residues" evidence="2">
    <location>
        <begin position="216"/>
        <end position="247"/>
    </location>
</feature>
<feature type="compositionally biased region" description="Acidic residues" evidence="2">
    <location>
        <begin position="817"/>
        <end position="837"/>
    </location>
</feature>
<feature type="compositionally biased region" description="Basic and acidic residues" evidence="2">
    <location>
        <begin position="290"/>
        <end position="334"/>
    </location>
</feature>
<gene>
    <name evidence="4" type="ORF">B5V51_13465</name>
</gene>
<keyword evidence="1" id="KW-0862">Zinc</keyword>
<dbReference type="STRING" id="7102.A0A2A4JRA6"/>
<feature type="compositionally biased region" description="Basic and acidic residues" evidence="2">
    <location>
        <begin position="354"/>
        <end position="368"/>
    </location>
</feature>
<sequence length="1027" mass="116924">MSKQGKRKITVELPKSKDLANRPSVFERLGTKKSSAKKTTEHCRQWAQNGSCAYGKSCKFASTHTLISPSKQRAANKDSEQKRSGKDDPKSRLHSTVVVRSGRSPDGEIDNWDQNDLEYADTDVLEKRRLQLQRELELQMKMDSSKDMRKDKKKTMSSTSSSRSSSSSSVSSSSSDNSSSSSSSGREARRKGKKGKLKRNSSSSSDGDAPSKKKFIKSDTLKRDKSEPKKTVAKKDDRLLKKQDNTKKKTVTKTTIGKKSLSPGKKSGGTPPITTKTLAKNAVKHGKSPPRRDKNRSASPHSVRERDKDKDRSKDKEREKEREKDRDKERDRTRARSRSPRKARSRSPRQHTSHSKDVRKKESSERSRPVSPKKATRRDGSAERHRKRSVSRERDRGRDHKDRSLERRKDKHDDKDRHDRKDRGGRDRNSDKKREESKRRGRDRGLGGRGGADKGLEKPNKPMERLLPRPEERLAALAAISNRALDTDKNSTTSKDRQDTHSERGGRKQDRHERDRSTKRDRLDSMDRDQGDYEMGMERQYDNDRNLDHYDRVDDRYDDGPREDERSPGYNLQGRERHYDSGYDMAGPPRYPEDDDRLYGEHMGERRGADIGYDDRRPHRDRSWEGRSGSMDRERGYMHPHKDWDNDDYRPGDWGRERHWPMHDPQMSEWGDKEPDVDAWHHRGHPPGPHRGRMHDDYGRGMRMDLARGDGNKRRAPRPDPEPPAKETPPASQTTSAAPPRQDAEIDDKPIPDDLSEISDDPDDILNREDMADQIMDEDSQTALPTEETVSKPEGSEKESTQDTSGAGEEKESQEAKDDEDVPNLDFEEISDGELEEERTRAGLGDALGVDWASLVADVRRREQTSVSSGGARDRWRPERVLAHLGLSLHMAGKEVVQDVLQKNAESLQLDKKKQVQLLENSDQKDVVEQNGAHEANTETEPAPDVSTLHPVAAIQVAMEKRKRQRAVLFGSGCEITRGLSARRDLALRRYLCHLPTAERTGQSRVTPQPSLFNAARSLLLHAPVTG</sequence>
<reference evidence="4" key="1">
    <citation type="submission" date="2017-09" db="EMBL/GenBank/DDBJ databases">
        <title>Contemporary evolution of a Lepidopteran species, Heliothis virescens, in response to modern agricultural practices.</title>
        <authorList>
            <person name="Fritz M.L."/>
            <person name="Deyonke A.M."/>
            <person name="Papanicolaou A."/>
            <person name="Micinski S."/>
            <person name="Westbrook J."/>
            <person name="Gould F."/>
        </authorList>
    </citation>
    <scope>NUCLEOTIDE SEQUENCE [LARGE SCALE GENOMIC DNA]</scope>
    <source>
        <strain evidence="4">HvINT-</strain>
        <tissue evidence="4">Whole body</tissue>
    </source>
</reference>
<evidence type="ECO:0000313" key="4">
    <source>
        <dbReference type="EMBL" id="PCG74349.1"/>
    </source>
</evidence>
<feature type="compositionally biased region" description="Basic and acidic residues" evidence="2">
    <location>
        <begin position="75"/>
        <end position="91"/>
    </location>
</feature>
<keyword evidence="1" id="KW-0863">Zinc-finger</keyword>
<organism evidence="4">
    <name type="scientific">Heliothis virescens</name>
    <name type="common">Tobacco budworm moth</name>
    <dbReference type="NCBI Taxonomy" id="7102"/>
    <lineage>
        <taxon>Eukaryota</taxon>
        <taxon>Metazoa</taxon>
        <taxon>Ecdysozoa</taxon>
        <taxon>Arthropoda</taxon>
        <taxon>Hexapoda</taxon>
        <taxon>Insecta</taxon>
        <taxon>Pterygota</taxon>
        <taxon>Neoptera</taxon>
        <taxon>Endopterygota</taxon>
        <taxon>Lepidoptera</taxon>
        <taxon>Glossata</taxon>
        <taxon>Ditrysia</taxon>
        <taxon>Noctuoidea</taxon>
        <taxon>Noctuidae</taxon>
        <taxon>Heliothinae</taxon>
        <taxon>Heliothis</taxon>
    </lineage>
</organism>
<proteinExistence type="predicted"/>
<dbReference type="GO" id="GO:0016556">
    <property type="term" value="P:mRNA modification"/>
    <property type="evidence" value="ECO:0007669"/>
    <property type="project" value="InterPro"/>
</dbReference>
<protein>
    <recommendedName>
        <fullName evidence="3">C3H1-type domain-containing protein</fullName>
    </recommendedName>
</protein>
<dbReference type="Gene3D" id="4.10.1000.10">
    <property type="entry name" value="Zinc finger, CCCH-type"/>
    <property type="match status" value="1"/>
</dbReference>
<feature type="compositionally biased region" description="Basic and acidic residues" evidence="2">
    <location>
        <begin position="742"/>
        <end position="752"/>
    </location>
</feature>
<feature type="compositionally biased region" description="Basic and acidic residues" evidence="2">
    <location>
        <begin position="485"/>
        <end position="567"/>
    </location>
</feature>
<feature type="compositionally biased region" description="Basic residues" evidence="2">
    <location>
        <begin position="335"/>
        <end position="353"/>
    </location>
</feature>
<feature type="compositionally biased region" description="Basic and acidic residues" evidence="2">
    <location>
        <begin position="597"/>
        <end position="662"/>
    </location>
</feature>
<feature type="compositionally biased region" description="Low complexity" evidence="2">
    <location>
        <begin position="728"/>
        <end position="740"/>
    </location>
</feature>
<dbReference type="PANTHER" id="PTHR38563:SF1">
    <property type="entry name" value="FL(2)D-ASSOCIATED COMPLEX COMPONENT"/>
    <property type="match status" value="1"/>
</dbReference>
<dbReference type="PROSITE" id="PS50103">
    <property type="entry name" value="ZF_C3H1"/>
    <property type="match status" value="1"/>
</dbReference>
<dbReference type="EMBL" id="NWSH01000765">
    <property type="protein sequence ID" value="PCG74348.1"/>
    <property type="molecule type" value="Genomic_DNA"/>
</dbReference>
<accession>A0A2A4JRA6</accession>
<feature type="compositionally biased region" description="Basic and acidic residues" evidence="2">
    <location>
        <begin position="390"/>
        <end position="474"/>
    </location>
</feature>
<dbReference type="GO" id="GO:0036396">
    <property type="term" value="C:RNA N6-methyladenosine methyltransferase complex"/>
    <property type="evidence" value="ECO:0007669"/>
    <property type="project" value="InterPro"/>
</dbReference>
<feature type="compositionally biased region" description="Basic and acidic residues" evidence="2">
    <location>
        <begin position="670"/>
        <end position="681"/>
    </location>
</feature>
<name>A0A2A4JRA6_HELVI</name>
<feature type="region of interest" description="Disordered" evidence="2">
    <location>
        <begin position="921"/>
        <end position="945"/>
    </location>
</feature>
<evidence type="ECO:0000259" key="3">
    <source>
        <dbReference type="PROSITE" id="PS50103"/>
    </source>
</evidence>
<dbReference type="Pfam" id="PF00642">
    <property type="entry name" value="zf-CCCH"/>
    <property type="match status" value="1"/>
</dbReference>
<feature type="region of interest" description="Disordered" evidence="2">
    <location>
        <begin position="64"/>
        <end position="123"/>
    </location>
</feature>
<feature type="zinc finger region" description="C3H1-type" evidence="1">
    <location>
        <begin position="37"/>
        <end position="67"/>
    </location>
</feature>
<feature type="compositionally biased region" description="Basic and acidic residues" evidence="2">
    <location>
        <begin position="136"/>
        <end position="150"/>
    </location>
</feature>
<feature type="compositionally biased region" description="Low complexity" evidence="2">
    <location>
        <begin position="252"/>
        <end position="277"/>
    </location>
</feature>
<dbReference type="EMBL" id="NWSH01000765">
    <property type="protein sequence ID" value="PCG74349.1"/>
    <property type="molecule type" value="Genomic_DNA"/>
</dbReference>
<keyword evidence="1" id="KW-0479">Metal-binding</keyword>